<dbReference type="PANTHER" id="PTHR43047:SF72">
    <property type="entry name" value="OSMOSENSING HISTIDINE PROTEIN KINASE SLN1"/>
    <property type="match status" value="1"/>
</dbReference>
<dbReference type="GO" id="GO:0009927">
    <property type="term" value="F:histidine phosphotransfer kinase activity"/>
    <property type="evidence" value="ECO:0007669"/>
    <property type="project" value="TreeGrafter"/>
</dbReference>
<protein>
    <recommendedName>
        <fullName evidence="13">Sensor protein FixL</fullName>
        <ecNumber evidence="3">2.7.13.3</ecNumber>
    </recommendedName>
</protein>
<evidence type="ECO:0000259" key="18">
    <source>
        <dbReference type="PROSITE" id="PS50112"/>
    </source>
</evidence>
<keyword evidence="6" id="KW-0547">Nucleotide-binding</keyword>
<dbReference type="SMART" id="SM00387">
    <property type="entry name" value="HATPase_c"/>
    <property type="match status" value="1"/>
</dbReference>
<dbReference type="RefSeq" id="WP_146370683.1">
    <property type="nucleotide sequence ID" value="NZ_SJPP01000001.1"/>
</dbReference>
<feature type="domain" description="PAC" evidence="19">
    <location>
        <begin position="371"/>
        <end position="423"/>
    </location>
</feature>
<dbReference type="SMART" id="SM00091">
    <property type="entry name" value="PAS"/>
    <property type="match status" value="3"/>
</dbReference>
<evidence type="ECO:0000256" key="5">
    <source>
        <dbReference type="ARBA" id="ARBA00022679"/>
    </source>
</evidence>
<feature type="domain" description="PAS" evidence="18">
    <location>
        <begin position="31"/>
        <end position="81"/>
    </location>
</feature>
<dbReference type="FunFam" id="3.30.565.10:FF:000010">
    <property type="entry name" value="Sensor histidine kinase RcsC"/>
    <property type="match status" value="1"/>
</dbReference>
<evidence type="ECO:0000256" key="7">
    <source>
        <dbReference type="ARBA" id="ARBA00022777"/>
    </source>
</evidence>
<evidence type="ECO:0000259" key="17">
    <source>
        <dbReference type="PROSITE" id="PS50110"/>
    </source>
</evidence>
<dbReference type="OrthoDB" id="9815750at2"/>
<dbReference type="InterPro" id="IPR004358">
    <property type="entry name" value="Sig_transdc_His_kin-like_C"/>
</dbReference>
<dbReference type="InterPro" id="IPR001789">
    <property type="entry name" value="Sig_transdc_resp-reg_receiver"/>
</dbReference>
<keyword evidence="8" id="KW-0067">ATP-binding</keyword>
<keyword evidence="11" id="KW-0131">Cell cycle</keyword>
<comment type="catalytic activity">
    <reaction evidence="1">
        <text>ATP + protein L-histidine = ADP + protein N-phospho-L-histidine.</text>
        <dbReference type="EC" id="2.7.13.3"/>
    </reaction>
</comment>
<evidence type="ECO:0000256" key="13">
    <source>
        <dbReference type="ARBA" id="ARBA00070616"/>
    </source>
</evidence>
<dbReference type="CDD" id="cd00130">
    <property type="entry name" value="PAS"/>
    <property type="match status" value="3"/>
</dbReference>
<dbReference type="EMBL" id="SJPP01000001">
    <property type="protein sequence ID" value="TWU13343.1"/>
    <property type="molecule type" value="Genomic_DNA"/>
</dbReference>
<feature type="domain" description="PAS" evidence="18">
    <location>
        <begin position="282"/>
        <end position="338"/>
    </location>
</feature>
<organism evidence="20 21">
    <name type="scientific">Symmachiella macrocystis</name>
    <dbReference type="NCBI Taxonomy" id="2527985"/>
    <lineage>
        <taxon>Bacteria</taxon>
        <taxon>Pseudomonadati</taxon>
        <taxon>Planctomycetota</taxon>
        <taxon>Planctomycetia</taxon>
        <taxon>Planctomycetales</taxon>
        <taxon>Planctomycetaceae</taxon>
        <taxon>Symmachiella</taxon>
    </lineage>
</organism>
<keyword evidence="5 20" id="KW-0808">Transferase</keyword>
<evidence type="ECO:0000256" key="15">
    <source>
        <dbReference type="SAM" id="Coils"/>
    </source>
</evidence>
<dbReference type="InterPro" id="IPR005467">
    <property type="entry name" value="His_kinase_dom"/>
</dbReference>
<dbReference type="GO" id="GO:0005886">
    <property type="term" value="C:plasma membrane"/>
    <property type="evidence" value="ECO:0007669"/>
    <property type="project" value="TreeGrafter"/>
</dbReference>
<dbReference type="SUPFAM" id="SSF52172">
    <property type="entry name" value="CheY-like"/>
    <property type="match status" value="1"/>
</dbReference>
<feature type="domain" description="PAC" evidence="19">
    <location>
        <begin position="231"/>
        <end position="281"/>
    </location>
</feature>
<dbReference type="Gene3D" id="3.30.450.20">
    <property type="entry name" value="PAS domain"/>
    <property type="match status" value="3"/>
</dbReference>
<dbReference type="GO" id="GO:0000155">
    <property type="term" value="F:phosphorelay sensor kinase activity"/>
    <property type="evidence" value="ECO:0007669"/>
    <property type="project" value="InterPro"/>
</dbReference>
<evidence type="ECO:0000256" key="1">
    <source>
        <dbReference type="ARBA" id="ARBA00000085"/>
    </source>
</evidence>
<evidence type="ECO:0000313" key="20">
    <source>
        <dbReference type="EMBL" id="TWU13343.1"/>
    </source>
</evidence>
<evidence type="ECO:0000256" key="9">
    <source>
        <dbReference type="ARBA" id="ARBA00023012"/>
    </source>
</evidence>
<dbReference type="InterPro" id="IPR035965">
    <property type="entry name" value="PAS-like_dom_sf"/>
</dbReference>
<dbReference type="Pfam" id="PF00512">
    <property type="entry name" value="HisKA"/>
    <property type="match status" value="1"/>
</dbReference>
<evidence type="ECO:0000256" key="11">
    <source>
        <dbReference type="ARBA" id="ARBA00023306"/>
    </source>
</evidence>
<keyword evidence="4 14" id="KW-0597">Phosphoprotein</keyword>
<dbReference type="EC" id="2.7.13.3" evidence="3"/>
<feature type="coiled-coil region" evidence="15">
    <location>
        <begin position="414"/>
        <end position="441"/>
    </location>
</feature>
<dbReference type="InterPro" id="IPR000700">
    <property type="entry name" value="PAS-assoc_C"/>
</dbReference>
<name>A0A5C6BMI8_9PLAN</name>
<keyword evidence="15" id="KW-0175">Coiled coil</keyword>
<feature type="domain" description="Histidine kinase" evidence="16">
    <location>
        <begin position="441"/>
        <end position="662"/>
    </location>
</feature>
<dbReference type="CDD" id="cd00082">
    <property type="entry name" value="HisKA"/>
    <property type="match status" value="1"/>
</dbReference>
<evidence type="ECO:0000256" key="6">
    <source>
        <dbReference type="ARBA" id="ARBA00022741"/>
    </source>
</evidence>
<dbReference type="InterPro" id="IPR003594">
    <property type="entry name" value="HATPase_dom"/>
</dbReference>
<evidence type="ECO:0000259" key="16">
    <source>
        <dbReference type="PROSITE" id="PS50109"/>
    </source>
</evidence>
<dbReference type="PROSITE" id="PS50109">
    <property type="entry name" value="HIS_KIN"/>
    <property type="match status" value="1"/>
</dbReference>
<dbReference type="FunFam" id="3.30.450.20:FF:000060">
    <property type="entry name" value="Sensor protein FixL"/>
    <property type="match status" value="1"/>
</dbReference>
<dbReference type="Pfam" id="PF00072">
    <property type="entry name" value="Response_reg"/>
    <property type="match status" value="1"/>
</dbReference>
<evidence type="ECO:0000256" key="14">
    <source>
        <dbReference type="PROSITE-ProRule" id="PRU00169"/>
    </source>
</evidence>
<evidence type="ECO:0000256" key="8">
    <source>
        <dbReference type="ARBA" id="ARBA00022840"/>
    </source>
</evidence>
<dbReference type="SUPFAM" id="SSF55874">
    <property type="entry name" value="ATPase domain of HSP90 chaperone/DNA topoisomerase II/histidine kinase"/>
    <property type="match status" value="1"/>
</dbReference>
<dbReference type="InterPro" id="IPR036890">
    <property type="entry name" value="HATPase_C_sf"/>
</dbReference>
<evidence type="ECO:0000256" key="10">
    <source>
        <dbReference type="ARBA" id="ARBA00023136"/>
    </source>
</evidence>
<dbReference type="GO" id="GO:0005524">
    <property type="term" value="F:ATP binding"/>
    <property type="evidence" value="ECO:0007669"/>
    <property type="project" value="UniProtKB-KW"/>
</dbReference>
<dbReference type="Gene3D" id="3.30.565.10">
    <property type="entry name" value="Histidine kinase-like ATPase, C-terminal domain"/>
    <property type="match status" value="1"/>
</dbReference>
<reference evidence="20 21" key="1">
    <citation type="submission" date="2019-02" db="EMBL/GenBank/DDBJ databases">
        <title>Deep-cultivation of Planctomycetes and their phenomic and genomic characterization uncovers novel biology.</title>
        <authorList>
            <person name="Wiegand S."/>
            <person name="Jogler M."/>
            <person name="Boedeker C."/>
            <person name="Pinto D."/>
            <person name="Vollmers J."/>
            <person name="Rivas-Marin E."/>
            <person name="Kohn T."/>
            <person name="Peeters S.H."/>
            <person name="Heuer A."/>
            <person name="Rast P."/>
            <person name="Oberbeckmann S."/>
            <person name="Bunk B."/>
            <person name="Jeske O."/>
            <person name="Meyerdierks A."/>
            <person name="Storesund J.E."/>
            <person name="Kallscheuer N."/>
            <person name="Luecker S."/>
            <person name="Lage O.M."/>
            <person name="Pohl T."/>
            <person name="Merkel B.J."/>
            <person name="Hornburger P."/>
            <person name="Mueller R.-W."/>
            <person name="Bruemmer F."/>
            <person name="Labrenz M."/>
            <person name="Spormann A.M."/>
            <person name="Op Den Camp H."/>
            <person name="Overmann J."/>
            <person name="Amann R."/>
            <person name="Jetten M.S.M."/>
            <person name="Mascher T."/>
            <person name="Medema M.H."/>
            <person name="Devos D.P."/>
            <person name="Kaster A.-K."/>
            <person name="Ovreas L."/>
            <person name="Rohde M."/>
            <person name="Galperin M.Y."/>
            <person name="Jogler C."/>
        </authorList>
    </citation>
    <scope>NUCLEOTIDE SEQUENCE [LARGE SCALE GENOMIC DNA]</scope>
    <source>
        <strain evidence="20 21">CA54</strain>
    </source>
</reference>
<dbReference type="InterPro" id="IPR000014">
    <property type="entry name" value="PAS"/>
</dbReference>
<keyword evidence="7 20" id="KW-0418">Kinase</keyword>
<dbReference type="Gene3D" id="1.10.287.130">
    <property type="match status" value="1"/>
</dbReference>
<dbReference type="Proteomes" id="UP000320735">
    <property type="component" value="Unassembled WGS sequence"/>
</dbReference>
<sequence>MKNSNCYEFNELSVTELDFHSTRDQQRRAQSEKELDDFFENGAVGMHWVGPDGIILRANRYELELLGYTHEEYVGHHIAEFHADQNVINDILKRLVDGETLNNFPARLRCKNGSIKHVVINSNVYWKNGEFKHTRCFTHDLTATRIAEQGFLASEARMSAILNSAIDAIVTIDTHGRIESLNPAAERMFGYTAKEIQGTNVNRLMPSPFSENHDGYLANYLKTGQKKIIGIGREVVGLRKDGTTFPVELAVSEVRLGDLHLFTGIVRDISERKQSERALEAANAKLAGVVDAATQVSIIATDVDGTITLFNTGAVQMLGYEAAEMIGVSTPEIFHLESEVVRRGEELSLELGRNVSGFEVFVAYAREGQFERREWTYVRKDGHKVTVNLVITAIRNSDGKINGFLGVAEDVTERKRQDAALQAAKEAAESANRAKSEFLANMSHEIRTPMTAILGYSELVLDNVSDQENIDALKTVQQSGEHLLGIINDILDLSKIDSGKLSVERIKCSPTQLVSEVAALMRVRCNEKGLPLEVQFDGRMPATIQSDPTRLKQILINLVSNAIKFAEDNKVGLTASLLDAEGDEPKIQFTIIDSGIGLREEQMTRLFKPFEQADNSTTRVYGGTGLGLTISKRLAIQLGGDITAKSTFGEGSTFIVTLETGSLDGVQMLDNPTETLFSKSSKKKLAVNTKKLDCHVLLAEDDTVNQRLITFLLKKAGAVVTLAANGQIAYDLALAARDAGNPFDVILMDMQMPVMDGYHATGKLREAAYSGPIIALTAHAMSADRDKCLNAGCDDYTTKPIDQTKLIKLVAEQAEHQQSQLSR</sequence>
<dbReference type="SUPFAM" id="SSF47384">
    <property type="entry name" value="Homodimeric domain of signal transducing histidine kinase"/>
    <property type="match status" value="1"/>
</dbReference>
<dbReference type="PROSITE" id="PS50112">
    <property type="entry name" value="PAS"/>
    <property type="match status" value="3"/>
</dbReference>
<keyword evidence="21" id="KW-1185">Reference proteome</keyword>
<dbReference type="InterPro" id="IPR036097">
    <property type="entry name" value="HisK_dim/P_sf"/>
</dbReference>
<feature type="modified residue" description="4-aspartylphosphate" evidence="14">
    <location>
        <position position="749"/>
    </location>
</feature>
<comment type="subcellular location">
    <subcellularLocation>
        <location evidence="2">Membrane</location>
    </subcellularLocation>
</comment>
<evidence type="ECO:0000256" key="2">
    <source>
        <dbReference type="ARBA" id="ARBA00004370"/>
    </source>
</evidence>
<gene>
    <name evidence="20" type="primary">luxQ</name>
    <name evidence="20" type="ORF">CA54_21780</name>
</gene>
<feature type="domain" description="PAS" evidence="18">
    <location>
        <begin position="154"/>
        <end position="224"/>
    </location>
</feature>
<dbReference type="CDD" id="cd16922">
    <property type="entry name" value="HATPase_EvgS-ArcB-TorS-like"/>
    <property type="match status" value="1"/>
</dbReference>
<accession>A0A5C6BMI8</accession>
<dbReference type="InterPro" id="IPR003661">
    <property type="entry name" value="HisK_dim/P_dom"/>
</dbReference>
<comment type="function">
    <text evidence="12">Putative oxygen sensor; modulates the activity of FixJ, a transcriptional activator of nitrogen fixation fixK gene. FixL probably acts as a kinase that phosphorylates FixJ.</text>
</comment>
<dbReference type="Gene3D" id="3.40.50.2300">
    <property type="match status" value="1"/>
</dbReference>
<dbReference type="SMART" id="SM00086">
    <property type="entry name" value="PAC"/>
    <property type="match status" value="3"/>
</dbReference>
<dbReference type="CDD" id="cd17546">
    <property type="entry name" value="REC_hyHK_CKI1_RcsC-like"/>
    <property type="match status" value="1"/>
</dbReference>
<dbReference type="SUPFAM" id="SSF55785">
    <property type="entry name" value="PYP-like sensor domain (PAS domain)"/>
    <property type="match status" value="3"/>
</dbReference>
<dbReference type="Pfam" id="PF02518">
    <property type="entry name" value="HATPase_c"/>
    <property type="match status" value="1"/>
</dbReference>
<dbReference type="SMART" id="SM00388">
    <property type="entry name" value="HisKA"/>
    <property type="match status" value="1"/>
</dbReference>
<dbReference type="InterPro" id="IPR011006">
    <property type="entry name" value="CheY-like_superfamily"/>
</dbReference>
<dbReference type="PROSITE" id="PS50113">
    <property type="entry name" value="PAC"/>
    <property type="match status" value="2"/>
</dbReference>
<comment type="caution">
    <text evidence="20">The sequence shown here is derived from an EMBL/GenBank/DDBJ whole genome shotgun (WGS) entry which is preliminary data.</text>
</comment>
<dbReference type="SMART" id="SM00448">
    <property type="entry name" value="REC"/>
    <property type="match status" value="1"/>
</dbReference>
<evidence type="ECO:0000259" key="19">
    <source>
        <dbReference type="PROSITE" id="PS50113"/>
    </source>
</evidence>
<proteinExistence type="predicted"/>
<evidence type="ECO:0000256" key="12">
    <source>
        <dbReference type="ARBA" id="ARBA00059827"/>
    </source>
</evidence>
<evidence type="ECO:0000256" key="3">
    <source>
        <dbReference type="ARBA" id="ARBA00012438"/>
    </source>
</evidence>
<dbReference type="PANTHER" id="PTHR43047">
    <property type="entry name" value="TWO-COMPONENT HISTIDINE PROTEIN KINASE"/>
    <property type="match status" value="1"/>
</dbReference>
<dbReference type="InterPro" id="IPR001610">
    <property type="entry name" value="PAC"/>
</dbReference>
<keyword evidence="10" id="KW-0472">Membrane</keyword>
<feature type="domain" description="Response regulatory" evidence="17">
    <location>
        <begin position="695"/>
        <end position="814"/>
    </location>
</feature>
<dbReference type="PRINTS" id="PR00344">
    <property type="entry name" value="BCTRLSENSOR"/>
</dbReference>
<dbReference type="NCBIfam" id="TIGR00229">
    <property type="entry name" value="sensory_box"/>
    <property type="match status" value="3"/>
</dbReference>
<dbReference type="Pfam" id="PF13426">
    <property type="entry name" value="PAS_9"/>
    <property type="match status" value="3"/>
</dbReference>
<evidence type="ECO:0000256" key="4">
    <source>
        <dbReference type="ARBA" id="ARBA00022553"/>
    </source>
</evidence>
<evidence type="ECO:0000313" key="21">
    <source>
        <dbReference type="Proteomes" id="UP000320735"/>
    </source>
</evidence>
<dbReference type="FunFam" id="1.10.287.130:FF:000038">
    <property type="entry name" value="Sensory transduction histidine kinase"/>
    <property type="match status" value="1"/>
</dbReference>
<dbReference type="AlphaFoldDB" id="A0A5C6BMI8"/>
<dbReference type="PROSITE" id="PS50110">
    <property type="entry name" value="RESPONSE_REGULATORY"/>
    <property type="match status" value="1"/>
</dbReference>
<keyword evidence="9" id="KW-0902">Two-component regulatory system</keyword>